<dbReference type="GeneID" id="19192947"/>
<dbReference type="Proteomes" id="UP000019471">
    <property type="component" value="Unassembled WGS sequence"/>
</dbReference>
<dbReference type="RefSeq" id="XP_007747020.1">
    <property type="nucleotide sequence ID" value="XM_007748830.1"/>
</dbReference>
<keyword evidence="2" id="KW-1185">Reference proteome</keyword>
<comment type="caution">
    <text evidence="1">The sequence shown here is derived from an EMBL/GenBank/DDBJ whole genome shotgun (WGS) entry which is preliminary data.</text>
</comment>
<dbReference type="AlphaFoldDB" id="W9XDG1"/>
<reference evidence="1 2" key="1">
    <citation type="submission" date="2013-03" db="EMBL/GenBank/DDBJ databases">
        <title>The Genome Sequence of Cladophialophora psammophila CBS 110553.</title>
        <authorList>
            <consortium name="The Broad Institute Genomics Platform"/>
            <person name="Cuomo C."/>
            <person name="de Hoog S."/>
            <person name="Gorbushina A."/>
            <person name="Walker B."/>
            <person name="Young S.K."/>
            <person name="Zeng Q."/>
            <person name="Gargeya S."/>
            <person name="Fitzgerald M."/>
            <person name="Haas B."/>
            <person name="Abouelleil A."/>
            <person name="Allen A.W."/>
            <person name="Alvarado L."/>
            <person name="Arachchi H.M."/>
            <person name="Berlin A.M."/>
            <person name="Chapman S.B."/>
            <person name="Gainer-Dewar J."/>
            <person name="Goldberg J."/>
            <person name="Griggs A."/>
            <person name="Gujja S."/>
            <person name="Hansen M."/>
            <person name="Howarth C."/>
            <person name="Imamovic A."/>
            <person name="Ireland A."/>
            <person name="Larimer J."/>
            <person name="McCowan C."/>
            <person name="Murphy C."/>
            <person name="Pearson M."/>
            <person name="Poon T.W."/>
            <person name="Priest M."/>
            <person name="Roberts A."/>
            <person name="Saif S."/>
            <person name="Shea T."/>
            <person name="Sisk P."/>
            <person name="Sykes S."/>
            <person name="Wortman J."/>
            <person name="Nusbaum C."/>
            <person name="Birren B."/>
        </authorList>
    </citation>
    <scope>NUCLEOTIDE SEQUENCE [LARGE SCALE GENOMIC DNA]</scope>
    <source>
        <strain evidence="1 2">CBS 110553</strain>
    </source>
</reference>
<dbReference type="OrthoDB" id="5387895at2759"/>
<evidence type="ECO:0000313" key="2">
    <source>
        <dbReference type="Proteomes" id="UP000019471"/>
    </source>
</evidence>
<organism evidence="1 2">
    <name type="scientific">Cladophialophora psammophila CBS 110553</name>
    <dbReference type="NCBI Taxonomy" id="1182543"/>
    <lineage>
        <taxon>Eukaryota</taxon>
        <taxon>Fungi</taxon>
        <taxon>Dikarya</taxon>
        <taxon>Ascomycota</taxon>
        <taxon>Pezizomycotina</taxon>
        <taxon>Eurotiomycetes</taxon>
        <taxon>Chaetothyriomycetidae</taxon>
        <taxon>Chaetothyriales</taxon>
        <taxon>Herpotrichiellaceae</taxon>
        <taxon>Cladophialophora</taxon>
    </lineage>
</organism>
<protein>
    <submittedName>
        <fullName evidence="1">Uncharacterized protein</fullName>
    </submittedName>
</protein>
<evidence type="ECO:0000313" key="1">
    <source>
        <dbReference type="EMBL" id="EXJ68454.1"/>
    </source>
</evidence>
<gene>
    <name evidence="1" type="ORF">A1O5_08246</name>
</gene>
<name>W9XDG1_9EURO</name>
<accession>W9XDG1</accession>
<proteinExistence type="predicted"/>
<sequence length="195" mass="21949">MLTWGVHDYHSWTFINKWIPEETRALLFCEKLQRRFQQEFDGYDKMANSINEPEARSQSPAHVSSRIAQAAGKINSLVAEALLDLDFRSVGQKHTARVLLKAIEEICIRSRKVSPALLEGDPLISGMELEISLYDALIRRPPATTPTVILEALTRAFDISPGLLQALKIRFEAPDIPSTYGQRFQELCTQAGVIL</sequence>
<dbReference type="EMBL" id="AMGX01000013">
    <property type="protein sequence ID" value="EXJ68454.1"/>
    <property type="molecule type" value="Genomic_DNA"/>
</dbReference>
<dbReference type="HOGENOM" id="CLU_086711_0_0_1"/>